<sequence>MASVVGKAVSVVGGGDDVDTVVVIVTV</sequence>
<accession>A0A8S2X4C2</accession>
<name>A0A8S2X4C2_9BILA</name>
<evidence type="ECO:0000313" key="5">
    <source>
        <dbReference type="Proteomes" id="UP000681967"/>
    </source>
</evidence>
<organism evidence="1 5">
    <name type="scientific">Rotaria magnacalcarata</name>
    <dbReference type="NCBI Taxonomy" id="392030"/>
    <lineage>
        <taxon>Eukaryota</taxon>
        <taxon>Metazoa</taxon>
        <taxon>Spiralia</taxon>
        <taxon>Gnathifera</taxon>
        <taxon>Rotifera</taxon>
        <taxon>Eurotatoria</taxon>
        <taxon>Bdelloidea</taxon>
        <taxon>Philodinida</taxon>
        <taxon>Philodinidae</taxon>
        <taxon>Rotaria</taxon>
    </lineage>
</organism>
<dbReference type="Proteomes" id="UP000676336">
    <property type="component" value="Unassembled WGS sequence"/>
</dbReference>
<gene>
    <name evidence="1" type="ORF">BYL167_LOCUS34855</name>
    <name evidence="2" type="ORF">BYL167_LOCUS54121</name>
    <name evidence="4" type="ORF">GIL414_LOCUS63855</name>
    <name evidence="3" type="ORF">SMN809_LOCUS61739</name>
</gene>
<reference evidence="1" key="1">
    <citation type="submission" date="2021-02" db="EMBL/GenBank/DDBJ databases">
        <authorList>
            <person name="Nowell W R."/>
        </authorList>
    </citation>
    <scope>NUCLEOTIDE SEQUENCE</scope>
</reference>
<dbReference type="EMBL" id="CAJOBI010249960">
    <property type="protein sequence ID" value="CAF5102390.1"/>
    <property type="molecule type" value="Genomic_DNA"/>
</dbReference>
<dbReference type="Proteomes" id="UP000681720">
    <property type="component" value="Unassembled WGS sequence"/>
</dbReference>
<protein>
    <submittedName>
        <fullName evidence="1">Uncharacterized protein</fullName>
    </submittedName>
</protein>
<dbReference type="EMBL" id="CAJOBJ010268787">
    <property type="protein sequence ID" value="CAF5127303.1"/>
    <property type="molecule type" value="Genomic_DNA"/>
</dbReference>
<dbReference type="EMBL" id="CAJOBH010071752">
    <property type="protein sequence ID" value="CAF4475192.1"/>
    <property type="molecule type" value="Genomic_DNA"/>
</dbReference>
<evidence type="ECO:0000313" key="3">
    <source>
        <dbReference type="EMBL" id="CAF5102390.1"/>
    </source>
</evidence>
<comment type="caution">
    <text evidence="1">The sequence shown here is derived from an EMBL/GenBank/DDBJ whole genome shotgun (WGS) entry which is preliminary data.</text>
</comment>
<evidence type="ECO:0000313" key="4">
    <source>
        <dbReference type="EMBL" id="CAF5127303.1"/>
    </source>
</evidence>
<proteinExistence type="predicted"/>
<evidence type="ECO:0000313" key="2">
    <source>
        <dbReference type="EMBL" id="CAF4955765.1"/>
    </source>
</evidence>
<dbReference type="Proteomes" id="UP000681967">
    <property type="component" value="Unassembled WGS sequence"/>
</dbReference>
<evidence type="ECO:0000313" key="1">
    <source>
        <dbReference type="EMBL" id="CAF4475192.1"/>
    </source>
</evidence>
<dbReference type="AlphaFoldDB" id="A0A8S2X4C2"/>
<dbReference type="EMBL" id="CAJOBH010187582">
    <property type="protein sequence ID" value="CAF4955765.1"/>
    <property type="molecule type" value="Genomic_DNA"/>
</dbReference>
<feature type="non-terminal residue" evidence="1">
    <location>
        <position position="27"/>
    </location>
</feature>